<feature type="signal peptide" evidence="1">
    <location>
        <begin position="1"/>
        <end position="20"/>
    </location>
</feature>
<dbReference type="RefSeq" id="WP_377483276.1">
    <property type="nucleotide sequence ID" value="NZ_JBHUOX010000005.1"/>
</dbReference>
<name>A0ABW6BVA7_9BACT</name>
<reference evidence="4" key="1">
    <citation type="journal article" date="2019" name="Int. J. Syst. Evol. Microbiol.">
        <title>The Global Catalogue of Microorganisms (GCM) 10K type strain sequencing project: providing services to taxonomists for standard genome sequencing and annotation.</title>
        <authorList>
            <consortium name="The Broad Institute Genomics Platform"/>
            <consortium name="The Broad Institute Genome Sequencing Center for Infectious Disease"/>
            <person name="Wu L."/>
            <person name="Ma J."/>
        </authorList>
    </citation>
    <scope>NUCLEOTIDE SEQUENCE [LARGE SCALE GENOMIC DNA]</scope>
    <source>
        <strain evidence="4">KCTC 23984</strain>
    </source>
</reference>
<proteinExistence type="predicted"/>
<dbReference type="Gene3D" id="3.90.1300.10">
    <property type="entry name" value="Amidase signature (AS) domain"/>
    <property type="match status" value="1"/>
</dbReference>
<dbReference type="Pfam" id="PF01425">
    <property type="entry name" value="Amidase"/>
    <property type="match status" value="1"/>
</dbReference>
<evidence type="ECO:0000313" key="3">
    <source>
        <dbReference type="EMBL" id="MFD3000349.1"/>
    </source>
</evidence>
<dbReference type="InterPro" id="IPR023631">
    <property type="entry name" value="Amidase_dom"/>
</dbReference>
<protein>
    <submittedName>
        <fullName evidence="3">Amidase family protein</fullName>
    </submittedName>
</protein>
<dbReference type="EMBL" id="JBHUOX010000005">
    <property type="protein sequence ID" value="MFD3000349.1"/>
    <property type="molecule type" value="Genomic_DNA"/>
</dbReference>
<evidence type="ECO:0000259" key="2">
    <source>
        <dbReference type="Pfam" id="PF01425"/>
    </source>
</evidence>
<gene>
    <name evidence="3" type="ORF">ACFS7Z_08260</name>
</gene>
<dbReference type="Proteomes" id="UP001597641">
    <property type="component" value="Unassembled WGS sequence"/>
</dbReference>
<keyword evidence="4" id="KW-1185">Reference proteome</keyword>
<evidence type="ECO:0000256" key="1">
    <source>
        <dbReference type="SAM" id="SignalP"/>
    </source>
</evidence>
<comment type="caution">
    <text evidence="3">The sequence shown here is derived from an EMBL/GenBank/DDBJ whole genome shotgun (WGS) entry which is preliminary data.</text>
</comment>
<sequence>MRLKFSAVLYCLFCFLFFNSCIPQPEKGTTVKSSAAKKTFNVQEATIADIHEAFQTGTCSCEQLVTAYLNRIKAFDQPTRLNAIVVTNPEALARARELDQEYAQTKQLRKLHCIPVIVKDNYNTKGLQTTAGSLALKGFAPSEDAYQVKALKDAGAIVLGKSNMAEWAFSPMVTISSIAGETLNPYNLDHVPAGSSGGTAAAVAANLGTVGLGTDTGNSIRGPSSHNALVGFRSTLGLTSRSGIAPLNLRNDVGGPMARTVADATKLLEVIAGYDPNDLLTKYSEGKVPENYRQFLDKDGLKGARIGVFRTLSEKNPDPQVKALFEQAIEDLRRLGAVVVDSVEVENFESLSKDQLCSMFKQDINQYLFSLGDGVPVSSLEEVIASGKYAPYIKEILEDEYEQAEHFDEATHACGDAYTDPKRIAFRNAVVAAMDKHEVDAIIYPTWNNPPARVGDFKGYKGDNSQVIAPHTGQPAFTIPMGYTYENLPAGLQFLGRMFDEPTLIKLTYSYEQGTRHRKPPFLFYGDTPKSAKNIKIK</sequence>
<dbReference type="PANTHER" id="PTHR42678:SF34">
    <property type="entry name" value="OS04G0183300 PROTEIN"/>
    <property type="match status" value="1"/>
</dbReference>
<dbReference type="InterPro" id="IPR036928">
    <property type="entry name" value="AS_sf"/>
</dbReference>
<organism evidence="3 4">
    <name type="scientific">Pontibacter toksunensis</name>
    <dbReference type="NCBI Taxonomy" id="1332631"/>
    <lineage>
        <taxon>Bacteria</taxon>
        <taxon>Pseudomonadati</taxon>
        <taxon>Bacteroidota</taxon>
        <taxon>Cytophagia</taxon>
        <taxon>Cytophagales</taxon>
        <taxon>Hymenobacteraceae</taxon>
        <taxon>Pontibacter</taxon>
    </lineage>
</organism>
<feature type="domain" description="Amidase" evidence="2">
    <location>
        <begin position="64"/>
        <end position="504"/>
    </location>
</feature>
<feature type="chain" id="PRO_5045301147" evidence="1">
    <location>
        <begin position="21"/>
        <end position="538"/>
    </location>
</feature>
<keyword evidence="1" id="KW-0732">Signal</keyword>
<evidence type="ECO:0000313" key="4">
    <source>
        <dbReference type="Proteomes" id="UP001597641"/>
    </source>
</evidence>
<dbReference type="SUPFAM" id="SSF75304">
    <property type="entry name" value="Amidase signature (AS) enzymes"/>
    <property type="match status" value="1"/>
</dbReference>
<dbReference type="PANTHER" id="PTHR42678">
    <property type="entry name" value="AMIDASE"/>
    <property type="match status" value="1"/>
</dbReference>
<accession>A0ABW6BVA7</accession>